<feature type="compositionally biased region" description="Basic and acidic residues" evidence="1">
    <location>
        <begin position="37"/>
        <end position="53"/>
    </location>
</feature>
<dbReference type="InterPro" id="IPR001623">
    <property type="entry name" value="DnaJ_domain"/>
</dbReference>
<protein>
    <recommendedName>
        <fullName evidence="2">J domain-containing protein</fullName>
    </recommendedName>
</protein>
<evidence type="ECO:0000313" key="3">
    <source>
        <dbReference type="EMBL" id="KAG0588225.1"/>
    </source>
</evidence>
<dbReference type="SUPFAM" id="SSF46565">
    <property type="entry name" value="Chaperone J-domain"/>
    <property type="match status" value="1"/>
</dbReference>
<dbReference type="PANTHER" id="PTHR47422:SF1">
    <property type="entry name" value="DNAJ HEAT SHOCK N-TERMINAL DOMAIN-CONTAINING PROTEIN"/>
    <property type="match status" value="1"/>
</dbReference>
<keyword evidence="4" id="KW-1185">Reference proteome</keyword>
<evidence type="ECO:0000259" key="2">
    <source>
        <dbReference type="PROSITE" id="PS50076"/>
    </source>
</evidence>
<feature type="compositionally biased region" description="Basic and acidic residues" evidence="1">
    <location>
        <begin position="135"/>
        <end position="146"/>
    </location>
</feature>
<proteinExistence type="predicted"/>
<organism evidence="3 4">
    <name type="scientific">Ceratodon purpureus</name>
    <name type="common">Fire moss</name>
    <name type="synonym">Dicranum purpureum</name>
    <dbReference type="NCBI Taxonomy" id="3225"/>
    <lineage>
        <taxon>Eukaryota</taxon>
        <taxon>Viridiplantae</taxon>
        <taxon>Streptophyta</taxon>
        <taxon>Embryophyta</taxon>
        <taxon>Bryophyta</taxon>
        <taxon>Bryophytina</taxon>
        <taxon>Bryopsida</taxon>
        <taxon>Dicranidae</taxon>
        <taxon>Pseudoditrichales</taxon>
        <taxon>Ditrichaceae</taxon>
        <taxon>Ceratodon</taxon>
    </lineage>
</organism>
<dbReference type="CDD" id="cd06257">
    <property type="entry name" value="DnaJ"/>
    <property type="match status" value="1"/>
</dbReference>
<sequence>MTGRQVRVRRESDVSEESLDNRGRNSSRKDKKRRTKKYESESDVSEKSLDNRGRSSSRKDKKRRTKKYESESDVSEKSLDNRGRSSSRKDKKRRKKKYESDVSDSSEDSRGRSSSRKDRKRDKDRKERKRNGKEKRKDKERRRNKEDAEELSSGSEVDAVLKPEDVVAEIYSNFPNEAKDLGPLLQMIDSGQAVDISALPNKGLVLLLKKLFSALDLRISLGAHLLPKGAEPTMKRLASVFNKLDSTVSAMPEISRTDVDNSATLDAEPSPIQVKRRVMGPAMPSAETLAAAARLTEAEARLREAELDLENDPLIGPAPPTMVAEAASANDAERFEEVTRMLSRDVKNAYDLLGVKSDVEPGVLKKKYWRLSLMVHPDKCDHPQAQEAFMALNKAFKDLQDPTKKAEIDRKVAEEAAREEFAAALQAKREAAQWRRLRGEEEEGDDELLRGPQEVARDEWMTKLPPERQAGGPPAQHNTFFSKSEKSGRGDTSAWTDTPAAKAEKAKMQYLEAYKQAALTNGPADELEEREKERAAKEAQLMDSYNSHKRGQSLMEKHTAERAAGGKKKSKKAEKSVGAGARGASEKEPDWKVNHPWKPWDRENDIAAGRKSVNLDPKNFKESLASRFGGFTDNEPRKFL</sequence>
<dbReference type="Pfam" id="PF12572">
    <property type="entry name" value="DUF3752"/>
    <property type="match status" value="1"/>
</dbReference>
<feature type="region of interest" description="Disordered" evidence="1">
    <location>
        <begin position="1"/>
        <end position="156"/>
    </location>
</feature>
<feature type="compositionally biased region" description="Basic and acidic residues" evidence="1">
    <location>
        <begin position="584"/>
        <end position="605"/>
    </location>
</feature>
<reference evidence="3" key="1">
    <citation type="submission" date="2020-06" db="EMBL/GenBank/DDBJ databases">
        <title>WGS assembly of Ceratodon purpureus strain R40.</title>
        <authorList>
            <person name="Carey S.B."/>
            <person name="Jenkins J."/>
            <person name="Shu S."/>
            <person name="Lovell J.T."/>
            <person name="Sreedasyam A."/>
            <person name="Maumus F."/>
            <person name="Tiley G.P."/>
            <person name="Fernandez-Pozo N."/>
            <person name="Barry K."/>
            <person name="Chen C."/>
            <person name="Wang M."/>
            <person name="Lipzen A."/>
            <person name="Daum C."/>
            <person name="Saski C.A."/>
            <person name="Payton A.C."/>
            <person name="Mcbreen J.C."/>
            <person name="Conrad R.E."/>
            <person name="Kollar L.M."/>
            <person name="Olsson S."/>
            <person name="Huttunen S."/>
            <person name="Landis J.B."/>
            <person name="Wickett N.J."/>
            <person name="Johnson M.G."/>
            <person name="Rensing S.A."/>
            <person name="Grimwood J."/>
            <person name="Schmutz J."/>
            <person name="Mcdaniel S.F."/>
        </authorList>
    </citation>
    <scope>NUCLEOTIDE SEQUENCE</scope>
    <source>
        <strain evidence="3">R40</strain>
    </source>
</reference>
<feature type="compositionally biased region" description="Basic residues" evidence="1">
    <location>
        <begin position="85"/>
        <end position="97"/>
    </location>
</feature>
<dbReference type="InterPro" id="IPR036869">
    <property type="entry name" value="J_dom_sf"/>
</dbReference>
<dbReference type="PRINTS" id="PR00625">
    <property type="entry name" value="JDOMAIN"/>
</dbReference>
<evidence type="ECO:0000313" key="4">
    <source>
        <dbReference type="Proteomes" id="UP000822688"/>
    </source>
</evidence>
<feature type="compositionally biased region" description="Basic and acidic residues" evidence="1">
    <location>
        <begin position="8"/>
        <end position="23"/>
    </location>
</feature>
<feature type="region of interest" description="Disordered" evidence="1">
    <location>
        <begin position="466"/>
        <end position="496"/>
    </location>
</feature>
<dbReference type="EMBL" id="CM026422">
    <property type="protein sequence ID" value="KAG0588225.1"/>
    <property type="molecule type" value="Genomic_DNA"/>
</dbReference>
<name>A0A8T0IY94_CERPU</name>
<dbReference type="Proteomes" id="UP000822688">
    <property type="component" value="Chromosome 2"/>
</dbReference>
<accession>A0A8T0IY94</accession>
<feature type="region of interest" description="Disordered" evidence="1">
    <location>
        <begin position="520"/>
        <end position="640"/>
    </location>
</feature>
<dbReference type="AlphaFoldDB" id="A0A8T0IY94"/>
<gene>
    <name evidence="3" type="ORF">KC19_2G226800</name>
</gene>
<dbReference type="PANTHER" id="PTHR47422">
    <property type="entry name" value="DNAJ HEAT SHOCK N-TERMINAL DOMAIN-CONTAINING PROTEIN"/>
    <property type="match status" value="1"/>
</dbReference>
<dbReference type="Pfam" id="PF00226">
    <property type="entry name" value="DnaJ"/>
    <property type="match status" value="1"/>
</dbReference>
<dbReference type="PROSITE" id="PS50076">
    <property type="entry name" value="DNAJ_2"/>
    <property type="match status" value="1"/>
</dbReference>
<feature type="domain" description="J" evidence="2">
    <location>
        <begin position="348"/>
        <end position="412"/>
    </location>
</feature>
<feature type="compositionally biased region" description="Basic residues" evidence="1">
    <location>
        <begin position="55"/>
        <end position="66"/>
    </location>
</feature>
<feature type="compositionally biased region" description="Basic residues" evidence="1">
    <location>
        <begin position="113"/>
        <end position="134"/>
    </location>
</feature>
<feature type="compositionally biased region" description="Basic residues" evidence="1">
    <location>
        <begin position="25"/>
        <end position="36"/>
    </location>
</feature>
<comment type="caution">
    <text evidence="3">The sequence shown here is derived from an EMBL/GenBank/DDBJ whole genome shotgun (WGS) entry which is preliminary data.</text>
</comment>
<dbReference type="Gene3D" id="1.10.287.110">
    <property type="entry name" value="DnaJ domain"/>
    <property type="match status" value="1"/>
</dbReference>
<feature type="compositionally biased region" description="Basic and acidic residues" evidence="1">
    <location>
        <begin position="67"/>
        <end position="83"/>
    </location>
</feature>
<dbReference type="SMART" id="SM00271">
    <property type="entry name" value="DnaJ"/>
    <property type="match status" value="1"/>
</dbReference>
<dbReference type="InterPro" id="IPR022226">
    <property type="entry name" value="DUF3752"/>
</dbReference>
<evidence type="ECO:0000256" key="1">
    <source>
        <dbReference type="SAM" id="MobiDB-lite"/>
    </source>
</evidence>